<evidence type="ECO:0000313" key="1">
    <source>
        <dbReference type="EMBL" id="KAA1074580.1"/>
    </source>
</evidence>
<evidence type="ECO:0000313" key="2">
    <source>
        <dbReference type="Proteomes" id="UP000324748"/>
    </source>
</evidence>
<accession>A0A5B0MFB4</accession>
<dbReference type="Proteomes" id="UP000324748">
    <property type="component" value="Unassembled WGS sequence"/>
</dbReference>
<protein>
    <submittedName>
        <fullName evidence="1">Uncharacterized protein</fullName>
    </submittedName>
</protein>
<sequence>MQPVLVEKPTEATLVEKDLTTAMAAVVAGARLGQSFGRFVWGMRNARGADAESTRS</sequence>
<comment type="caution">
    <text evidence="1">The sequence shown here is derived from an EMBL/GenBank/DDBJ whole genome shotgun (WGS) entry which is preliminary data.</text>
</comment>
<name>A0A5B0MFB4_PUCGR</name>
<reference evidence="1 2" key="1">
    <citation type="submission" date="2019-05" db="EMBL/GenBank/DDBJ databases">
        <title>Emergence of the Ug99 lineage of the wheat stem rust pathogen through somatic hybridization.</title>
        <authorList>
            <person name="Li F."/>
            <person name="Upadhyaya N.M."/>
            <person name="Sperschneider J."/>
            <person name="Matny O."/>
            <person name="Nguyen-Phuc H."/>
            <person name="Mago R."/>
            <person name="Raley C."/>
            <person name="Miller M.E."/>
            <person name="Silverstein K.A.T."/>
            <person name="Henningsen E."/>
            <person name="Hirsch C.D."/>
            <person name="Visser B."/>
            <person name="Pretorius Z.A."/>
            <person name="Steffenson B.J."/>
            <person name="Schwessinger B."/>
            <person name="Dodds P.N."/>
            <person name="Figueroa M."/>
        </authorList>
    </citation>
    <scope>NUCLEOTIDE SEQUENCE [LARGE SCALE GENOMIC DNA]</scope>
    <source>
        <strain evidence="1">21-0</strain>
    </source>
</reference>
<gene>
    <name evidence="1" type="ORF">PGT21_011113</name>
</gene>
<proteinExistence type="predicted"/>
<dbReference type="AlphaFoldDB" id="A0A5B0MFB4"/>
<dbReference type="EMBL" id="VSWC01000157">
    <property type="protein sequence ID" value="KAA1074580.1"/>
    <property type="molecule type" value="Genomic_DNA"/>
</dbReference>
<keyword evidence="2" id="KW-1185">Reference proteome</keyword>
<organism evidence="1 2">
    <name type="scientific">Puccinia graminis f. sp. tritici</name>
    <dbReference type="NCBI Taxonomy" id="56615"/>
    <lineage>
        <taxon>Eukaryota</taxon>
        <taxon>Fungi</taxon>
        <taxon>Dikarya</taxon>
        <taxon>Basidiomycota</taxon>
        <taxon>Pucciniomycotina</taxon>
        <taxon>Pucciniomycetes</taxon>
        <taxon>Pucciniales</taxon>
        <taxon>Pucciniaceae</taxon>
        <taxon>Puccinia</taxon>
    </lineage>
</organism>